<keyword evidence="2" id="KW-1185">Reference proteome</keyword>
<accession>A0ABS5NPZ6</accession>
<dbReference type="Proteomes" id="UP000681027">
    <property type="component" value="Unassembled WGS sequence"/>
</dbReference>
<organism evidence="1 2">
    <name type="scientific">Cytobacillus citreus</name>
    <dbReference type="NCBI Taxonomy" id="2833586"/>
    <lineage>
        <taxon>Bacteria</taxon>
        <taxon>Bacillati</taxon>
        <taxon>Bacillota</taxon>
        <taxon>Bacilli</taxon>
        <taxon>Bacillales</taxon>
        <taxon>Bacillaceae</taxon>
        <taxon>Cytobacillus</taxon>
    </lineage>
</organism>
<comment type="caution">
    <text evidence="1">The sequence shown here is derived from an EMBL/GenBank/DDBJ whole genome shotgun (WGS) entry which is preliminary data.</text>
</comment>
<evidence type="ECO:0000313" key="1">
    <source>
        <dbReference type="EMBL" id="MBS4189213.1"/>
    </source>
</evidence>
<sequence>MQLSNIIQSLLKHNYISDNKALTFRAGQIFSGKVLKLFPNQIAEVLVGSHKVLAQLEIPLSVNENHWFQVESVEGKVHLKVLDTQGTNEKQLLVGDLLKLFSLPETKENITLLQHFVKERLPITKETIKTAAEWVKGSQSIQDSLQAISALYSKQLPFTKDVFQSITSIIKNDSFLSLLENLQTLLKDNTTNDTSTRLLSIINEMSMTEKERTINLALTTLIKEAQGIQDPVKSETALKLLQDLGFFLKETTSKEVRIFSAGQLENNNNILIASEELQTEVPFLLSTLSKNREAIVKFAQLLSLEESEAAIKLSAKEQDLLTSIKREVLESIKPVDAHVVKDQLKNLIQKIGFSYEREAAKLINNQNQEEINKIEMLKPILMQLLKDEPTAPIKDAAEKLLLNITGYQVLSQEVGPVQQYVFQLPITFWDKKLDMTMQWSGRKSKEGKIDPNYCRVLFYLNLDHLKETIVDLQVQNRVINIFITNDRNDLKAIASPFVAQLKESLAVLNYHLSSVTYNRTTESKKAINGKVSEQFTNTSTIIVPNTYNGVDFRI</sequence>
<gene>
    <name evidence="1" type="ORF">KHA94_03135</name>
</gene>
<reference evidence="1 2" key="1">
    <citation type="submission" date="2021-05" db="EMBL/GenBank/DDBJ databases">
        <title>Novel Bacillus species.</title>
        <authorList>
            <person name="Liu G."/>
        </authorList>
    </citation>
    <scope>NUCLEOTIDE SEQUENCE [LARGE SCALE GENOMIC DNA]</scope>
    <source>
        <strain evidence="1 2">FJAT-49705</strain>
    </source>
</reference>
<dbReference type="RefSeq" id="WP_213100676.1">
    <property type="nucleotide sequence ID" value="NZ_JAGYPM010000001.1"/>
</dbReference>
<dbReference type="EMBL" id="JAGYPM010000001">
    <property type="protein sequence ID" value="MBS4189213.1"/>
    <property type="molecule type" value="Genomic_DNA"/>
</dbReference>
<evidence type="ECO:0000313" key="2">
    <source>
        <dbReference type="Proteomes" id="UP000681027"/>
    </source>
</evidence>
<protein>
    <recommendedName>
        <fullName evidence="3">Flagellar hook-length control protein FliK</fullName>
    </recommendedName>
</protein>
<proteinExistence type="predicted"/>
<name>A0ABS5NPZ6_9BACI</name>
<evidence type="ECO:0008006" key="3">
    <source>
        <dbReference type="Google" id="ProtNLM"/>
    </source>
</evidence>